<evidence type="ECO:0000313" key="1">
    <source>
        <dbReference type="EMBL" id="JAS46337.1"/>
    </source>
</evidence>
<gene>
    <name evidence="1" type="ORF">g.245</name>
</gene>
<dbReference type="EMBL" id="GECZ01023432">
    <property type="protein sequence ID" value="JAS46337.1"/>
    <property type="molecule type" value="Transcribed_RNA"/>
</dbReference>
<reference evidence="1" key="1">
    <citation type="submission" date="2015-11" db="EMBL/GenBank/DDBJ databases">
        <title>De novo transcriptome assembly of four potential Pierce s Disease insect vectors from Arizona vineyards.</title>
        <authorList>
            <person name="Tassone E.E."/>
        </authorList>
    </citation>
    <scope>NUCLEOTIDE SEQUENCE</scope>
</reference>
<feature type="non-terminal residue" evidence="1">
    <location>
        <position position="1"/>
    </location>
</feature>
<sequence length="140" mass="16104">CIHGTPCFLKVHEAVEEFLGTSMAFSKQHMEIREPRKRRDTTDLDKFTEWLEAHNPFTKLSGELISLASGYVSDETVNCDYVFEVGIAAMEKMHGKNFGELHLQRKNKVKTQAQQQKVKKLGHKKSQLIHSNYSKNTLRV</sequence>
<dbReference type="AlphaFoldDB" id="A0A1B6F7Y2"/>
<name>A0A1B6F7Y2_9HEMI</name>
<organism evidence="1">
    <name type="scientific">Cuerna arida</name>
    <dbReference type="NCBI Taxonomy" id="1464854"/>
    <lineage>
        <taxon>Eukaryota</taxon>
        <taxon>Metazoa</taxon>
        <taxon>Ecdysozoa</taxon>
        <taxon>Arthropoda</taxon>
        <taxon>Hexapoda</taxon>
        <taxon>Insecta</taxon>
        <taxon>Pterygota</taxon>
        <taxon>Neoptera</taxon>
        <taxon>Paraneoptera</taxon>
        <taxon>Hemiptera</taxon>
        <taxon>Auchenorrhyncha</taxon>
        <taxon>Membracoidea</taxon>
        <taxon>Cicadellidae</taxon>
        <taxon>Cicadellinae</taxon>
        <taxon>Proconiini</taxon>
        <taxon>Cuerna</taxon>
    </lineage>
</organism>
<accession>A0A1B6F7Y2</accession>
<proteinExistence type="predicted"/>
<protein>
    <submittedName>
        <fullName evidence="1">Uncharacterized protein</fullName>
    </submittedName>
</protein>